<evidence type="ECO:0000313" key="3">
    <source>
        <dbReference type="Proteomes" id="UP000214747"/>
    </source>
</evidence>
<evidence type="ECO:0000259" key="1">
    <source>
        <dbReference type="PROSITE" id="PS50921"/>
    </source>
</evidence>
<dbReference type="GO" id="GO:0003723">
    <property type="term" value="F:RNA binding"/>
    <property type="evidence" value="ECO:0007669"/>
    <property type="project" value="InterPro"/>
</dbReference>
<dbReference type="RefSeq" id="WP_088756561.1">
    <property type="nucleotide sequence ID" value="NZ_NJGV01000021.1"/>
</dbReference>
<dbReference type="InterPro" id="IPR011006">
    <property type="entry name" value="CheY-like_superfamily"/>
</dbReference>
<dbReference type="Gene3D" id="1.10.10.10">
    <property type="entry name" value="Winged helix-like DNA-binding domain superfamily/Winged helix DNA-binding domain"/>
    <property type="match status" value="1"/>
</dbReference>
<protein>
    <submittedName>
        <fullName evidence="2">Nitrate response regulator protein</fullName>
    </submittedName>
</protein>
<dbReference type="InterPro" id="IPR013587">
    <property type="entry name" value="Nitrate/nitrite_sensing"/>
</dbReference>
<comment type="caution">
    <text evidence="2">The sequence shown here is derived from an EMBL/GenBank/DDBJ whole genome shotgun (WGS) entry which is preliminary data.</text>
</comment>
<accession>A0A225SQC7</accession>
<dbReference type="InterPro" id="IPR005561">
    <property type="entry name" value="ANTAR"/>
</dbReference>
<organism evidence="2 3">
    <name type="scientific">Herbaspirillum aquaticum</name>
    <dbReference type="NCBI Taxonomy" id="568783"/>
    <lineage>
        <taxon>Bacteria</taxon>
        <taxon>Pseudomonadati</taxon>
        <taxon>Pseudomonadota</taxon>
        <taxon>Betaproteobacteria</taxon>
        <taxon>Burkholderiales</taxon>
        <taxon>Oxalobacteraceae</taxon>
        <taxon>Herbaspirillum</taxon>
    </lineage>
</organism>
<keyword evidence="3" id="KW-1185">Reference proteome</keyword>
<proteinExistence type="predicted"/>
<dbReference type="SUPFAM" id="SSF52172">
    <property type="entry name" value="CheY-like"/>
    <property type="match status" value="1"/>
</dbReference>
<dbReference type="Proteomes" id="UP000214747">
    <property type="component" value="Unassembled WGS sequence"/>
</dbReference>
<feature type="domain" description="ANTAR" evidence="1">
    <location>
        <begin position="345"/>
        <end position="406"/>
    </location>
</feature>
<name>A0A225SQC7_9BURK</name>
<reference evidence="2 3" key="1">
    <citation type="journal article" date="2010" name="Int. J. Syst. Evol. Microbiol.">
        <title>Reclassification of Herbaspirillum putei as a later heterotypic synonym of Herbaspirillum huttiense, with the description of H. huttiense subsp. huttiense subsp. nov. and H. huttiense subsp. putei subsp. nov., comb. nov., and description of Herbaspirillum aquaticum sp. nov.</title>
        <authorList>
            <person name="Dobritsa A.P."/>
            <person name="Reddy M.C."/>
            <person name="Samadpour M."/>
        </authorList>
    </citation>
    <scope>NUCLEOTIDE SEQUENCE [LARGE SCALE GENOMIC DNA]</scope>
    <source>
        <strain evidence="2 3">IEH 4430</strain>
    </source>
</reference>
<evidence type="ECO:0000313" key="2">
    <source>
        <dbReference type="EMBL" id="OWY32975.1"/>
    </source>
</evidence>
<dbReference type="InterPro" id="IPR036388">
    <property type="entry name" value="WH-like_DNA-bd_sf"/>
</dbReference>
<dbReference type="EMBL" id="NJGV01000021">
    <property type="protein sequence ID" value="OWY32975.1"/>
    <property type="molecule type" value="Genomic_DNA"/>
</dbReference>
<dbReference type="PROSITE" id="PS50921">
    <property type="entry name" value="ANTAR"/>
    <property type="match status" value="1"/>
</dbReference>
<dbReference type="SMART" id="SM01012">
    <property type="entry name" value="ANTAR"/>
    <property type="match status" value="1"/>
</dbReference>
<sequence length="415" mass="46547">MSQVLNYLITARRCEVEELQRLARTCQLVLTVGKLIHCLQQERGISNIYLGSHGERDAQVWQERVAASQAAQGECETWLESVEHDNALSNGARLYTRIAFALHALDGLPKLRADVAALACTPAASYERFKTVVGALLALVFEAADVAVDPQISRLLVALFNLMQGKEFAGRERAAGAAAFVTGKITREQEQTIETQIEMQEQALRRFESFAEGFRNEWTAMQATLPLADLERLRRKLLTAHGRPLDPELADIWYQCCSTRMDGLHQVEIHLAQYVQSQCQDKIVELQKALDDQAQLFSQEEARDPLAAFSSLDGEPLPEDSLRAGVGPHLTHSIVDILRSQSERLQNLTQELATVRESLEERKLIERAKGVLMMKQGLNEEAAYRLLRKHAMNQNRRIAEVAQAILSLTEILPDT</sequence>
<dbReference type="AlphaFoldDB" id="A0A225SQC7"/>
<dbReference type="Pfam" id="PF08376">
    <property type="entry name" value="NIT"/>
    <property type="match status" value="1"/>
</dbReference>
<dbReference type="Pfam" id="PF03861">
    <property type="entry name" value="ANTAR"/>
    <property type="match status" value="1"/>
</dbReference>
<gene>
    <name evidence="2" type="ORF">CEJ45_18800</name>
</gene>